<feature type="region of interest" description="Disordered" evidence="4">
    <location>
        <begin position="238"/>
        <end position="266"/>
    </location>
</feature>
<sequence length="630" mass="68026">MVIVFDYDRPAHKAAPAALKAPIQVPAQLPQLLLNPSPIVTPTSILVPMLGYATEYQTSIQAGITSYPCGFFTTIIHDNLRSSTMSYQTATALPVDVGNPASRRGMPSYMSAPAASHHDTAAAMNGHQFSATAQADNNLVAQFGSMSLPATNPVIAGQPTGYMTTADSSGIFGGYGAAVQPSFNMGQAPENFYNAVMPGASYLHQGPVSASYAPCFLPYTPGRGVSFGERALREVPGLDNRRGSYSTTATESTPGTPFFGGLSDRHNAPRVISTDRSSYTTPSPQQIAVSGMIGHTSSKATRIYEPDLQNLINQDPVIPAAVPAVFTTPEQRKSLDQCLENRIAGNKNVYIRGLHPTTDDELLMQYTSRFGEVEQSKAIIDTSTGACKGFGFAKFRHVRDSEKCIQGFYLLGYEVGFARESFNARLKAEGDDDSTNLYISNLPKSIGENELVAILSPFRILSSKILRDSMGNSRGVGFARFESREICEDVIKKYHGQAVGEECLAMQVRYADTPAQKELKRITAERRQYRTNEYNIGAYGTMAVGINPSIYNSRPTWPRAPTYVNDGGSYRSAYNGRSGNVTQGRDHQQSAAVSRTPTSNGGSGDEEVTINDSPTVAVKLQASPTAKKED</sequence>
<evidence type="ECO:0000313" key="7">
    <source>
        <dbReference type="Proteomes" id="UP000014074"/>
    </source>
</evidence>
<evidence type="ECO:0000313" key="6">
    <source>
        <dbReference type="EMBL" id="EON98954.1"/>
    </source>
</evidence>
<dbReference type="KEGG" id="tmn:UCRPA7_5539"/>
<name>R8BI52_PHAM7</name>
<feature type="region of interest" description="Disordered" evidence="4">
    <location>
        <begin position="568"/>
        <end position="630"/>
    </location>
</feature>
<gene>
    <name evidence="6" type="ORF">UCRPA7_5539</name>
</gene>
<feature type="domain" description="RRM" evidence="5">
    <location>
        <begin position="435"/>
        <end position="513"/>
    </location>
</feature>
<dbReference type="PROSITE" id="PS50102">
    <property type="entry name" value="RRM"/>
    <property type="match status" value="2"/>
</dbReference>
<dbReference type="InterPro" id="IPR012677">
    <property type="entry name" value="Nucleotide-bd_a/b_plait_sf"/>
</dbReference>
<proteinExistence type="predicted"/>
<evidence type="ECO:0000256" key="4">
    <source>
        <dbReference type="SAM" id="MobiDB-lite"/>
    </source>
</evidence>
<evidence type="ECO:0000256" key="1">
    <source>
        <dbReference type="ARBA" id="ARBA00022737"/>
    </source>
</evidence>
<dbReference type="RefSeq" id="XP_007916277.1">
    <property type="nucleotide sequence ID" value="XM_007918086.1"/>
</dbReference>
<organism evidence="6 7">
    <name type="scientific">Phaeoacremonium minimum (strain UCR-PA7)</name>
    <name type="common">Esca disease fungus</name>
    <name type="synonym">Togninia minima</name>
    <dbReference type="NCBI Taxonomy" id="1286976"/>
    <lineage>
        <taxon>Eukaryota</taxon>
        <taxon>Fungi</taxon>
        <taxon>Dikarya</taxon>
        <taxon>Ascomycota</taxon>
        <taxon>Pezizomycotina</taxon>
        <taxon>Sordariomycetes</taxon>
        <taxon>Sordariomycetidae</taxon>
        <taxon>Togniniales</taxon>
        <taxon>Togniniaceae</taxon>
        <taxon>Phaeoacremonium</taxon>
    </lineage>
</organism>
<dbReference type="EMBL" id="KB933183">
    <property type="protein sequence ID" value="EON98954.1"/>
    <property type="molecule type" value="Genomic_DNA"/>
</dbReference>
<accession>R8BI52</accession>
<dbReference type="GO" id="GO:0003723">
    <property type="term" value="F:RNA binding"/>
    <property type="evidence" value="ECO:0007669"/>
    <property type="project" value="UniProtKB-UniRule"/>
</dbReference>
<keyword evidence="2 3" id="KW-0694">RNA-binding</keyword>
<dbReference type="SUPFAM" id="SSF54928">
    <property type="entry name" value="RNA-binding domain, RBD"/>
    <property type="match status" value="2"/>
</dbReference>
<dbReference type="PANTHER" id="PTHR24012">
    <property type="entry name" value="RNA BINDING PROTEIN"/>
    <property type="match status" value="1"/>
</dbReference>
<dbReference type="SMART" id="SM00360">
    <property type="entry name" value="RRM"/>
    <property type="match status" value="2"/>
</dbReference>
<dbReference type="Proteomes" id="UP000014074">
    <property type="component" value="Unassembled WGS sequence"/>
</dbReference>
<dbReference type="FunFam" id="3.30.70.330:FF:000323">
    <property type="entry name" value="RNA binding protein MSSP-2"/>
    <property type="match status" value="1"/>
</dbReference>
<dbReference type="HOGENOM" id="CLU_029565_0_0_1"/>
<dbReference type="Gene3D" id="3.30.70.330">
    <property type="match status" value="2"/>
</dbReference>
<dbReference type="eggNOG" id="KOG4733">
    <property type="taxonomic scope" value="Eukaryota"/>
</dbReference>
<evidence type="ECO:0000256" key="3">
    <source>
        <dbReference type="PROSITE-ProRule" id="PRU00176"/>
    </source>
</evidence>
<dbReference type="InterPro" id="IPR000504">
    <property type="entry name" value="RRM_dom"/>
</dbReference>
<dbReference type="InterPro" id="IPR035979">
    <property type="entry name" value="RBD_domain_sf"/>
</dbReference>
<evidence type="ECO:0000256" key="2">
    <source>
        <dbReference type="ARBA" id="ARBA00022884"/>
    </source>
</evidence>
<dbReference type="GeneID" id="19326105"/>
<evidence type="ECO:0000259" key="5">
    <source>
        <dbReference type="PROSITE" id="PS50102"/>
    </source>
</evidence>
<feature type="compositionally biased region" description="Polar residues" evidence="4">
    <location>
        <begin position="243"/>
        <end position="255"/>
    </location>
</feature>
<reference evidence="7" key="1">
    <citation type="journal article" date="2013" name="Genome Announc.">
        <title>Draft genome sequence of the ascomycete Phaeoacremonium aleophilum strain UCR-PA7, a causal agent of the esca disease complex in grapevines.</title>
        <authorList>
            <person name="Blanco-Ulate B."/>
            <person name="Rolshausen P."/>
            <person name="Cantu D."/>
        </authorList>
    </citation>
    <scope>NUCLEOTIDE SEQUENCE [LARGE SCALE GENOMIC DNA]</scope>
    <source>
        <strain evidence="7">UCR-PA7</strain>
    </source>
</reference>
<protein>
    <submittedName>
        <fullName evidence="6">Putative sporulation-specific protein 5 protein</fullName>
    </submittedName>
</protein>
<keyword evidence="1" id="KW-0677">Repeat</keyword>
<dbReference type="Pfam" id="PF00076">
    <property type="entry name" value="RRM_1"/>
    <property type="match status" value="2"/>
</dbReference>
<feature type="compositionally biased region" description="Polar residues" evidence="4">
    <location>
        <begin position="575"/>
        <end position="600"/>
    </location>
</feature>
<dbReference type="OrthoDB" id="271725at2759"/>
<keyword evidence="7" id="KW-1185">Reference proteome</keyword>
<dbReference type="AlphaFoldDB" id="R8BI52"/>
<dbReference type="FunFam" id="3.30.70.330:FF:000468">
    <property type="entry name" value="Related to single-stranded DNA-binding protein MSSP-1"/>
    <property type="match status" value="1"/>
</dbReference>
<feature type="domain" description="RRM" evidence="5">
    <location>
        <begin position="347"/>
        <end position="433"/>
    </location>
</feature>